<dbReference type="PANTHER" id="PTHR35971:SF5">
    <property type="entry name" value="OBSCURIN LIKE CYTOSKELETAL ADAPTOR 1"/>
    <property type="match status" value="1"/>
</dbReference>
<evidence type="ECO:0000256" key="4">
    <source>
        <dbReference type="ARBA" id="ARBA00023157"/>
    </source>
</evidence>
<dbReference type="AlphaFoldDB" id="H0XNZ5"/>
<dbReference type="SMART" id="SM00408">
    <property type="entry name" value="IGc2"/>
    <property type="match status" value="4"/>
</dbReference>
<dbReference type="InterPro" id="IPR052385">
    <property type="entry name" value="Obscurin/Obscurin-like_Reg"/>
</dbReference>
<evidence type="ECO:0000256" key="1">
    <source>
        <dbReference type="ARBA" id="ARBA00004496"/>
    </source>
</evidence>
<dbReference type="FunFam" id="2.60.40.10:FF:001612">
    <property type="entry name" value="titin isoform X1"/>
    <property type="match status" value="1"/>
</dbReference>
<feature type="region of interest" description="Disordered" evidence="5">
    <location>
        <begin position="570"/>
        <end position="589"/>
    </location>
</feature>
<dbReference type="CDD" id="cd00096">
    <property type="entry name" value="Ig"/>
    <property type="match status" value="4"/>
</dbReference>
<keyword evidence="2" id="KW-0963">Cytoplasm</keyword>
<organism evidence="7 8">
    <name type="scientific">Otolemur garnettii</name>
    <name type="common">Small-eared galago</name>
    <name type="synonym">Garnett's greater bushbaby</name>
    <dbReference type="NCBI Taxonomy" id="30611"/>
    <lineage>
        <taxon>Eukaryota</taxon>
        <taxon>Metazoa</taxon>
        <taxon>Chordata</taxon>
        <taxon>Craniata</taxon>
        <taxon>Vertebrata</taxon>
        <taxon>Euteleostomi</taxon>
        <taxon>Mammalia</taxon>
        <taxon>Eutheria</taxon>
        <taxon>Euarchontoglires</taxon>
        <taxon>Primates</taxon>
        <taxon>Strepsirrhini</taxon>
        <taxon>Lorisiformes</taxon>
        <taxon>Galagidae</taxon>
        <taxon>Otolemur</taxon>
    </lineage>
</organism>
<dbReference type="eggNOG" id="KOG0613">
    <property type="taxonomic scope" value="Eukaryota"/>
</dbReference>
<dbReference type="Pfam" id="PF02818">
    <property type="entry name" value="PPAK"/>
    <property type="match status" value="4"/>
</dbReference>
<dbReference type="EMBL" id="AAQR03082686">
    <property type="status" value="NOT_ANNOTATED_CDS"/>
    <property type="molecule type" value="Genomic_DNA"/>
</dbReference>
<dbReference type="Ensembl" id="ENSOGAT00000031407.1">
    <property type="protein sequence ID" value="ENSOGAP00000017836.1"/>
    <property type="gene ID" value="ENSOGAG00000029563.1"/>
</dbReference>
<feature type="compositionally biased region" description="Pro residues" evidence="5">
    <location>
        <begin position="518"/>
        <end position="529"/>
    </location>
</feature>
<dbReference type="InterPro" id="IPR003599">
    <property type="entry name" value="Ig_sub"/>
</dbReference>
<feature type="domain" description="Ig-like" evidence="6">
    <location>
        <begin position="598"/>
        <end position="690"/>
    </location>
</feature>
<feature type="domain" description="Ig-like" evidence="6">
    <location>
        <begin position="695"/>
        <end position="779"/>
    </location>
</feature>
<feature type="compositionally biased region" description="Basic and acidic residues" evidence="5">
    <location>
        <begin position="398"/>
        <end position="436"/>
    </location>
</feature>
<evidence type="ECO:0000256" key="2">
    <source>
        <dbReference type="ARBA" id="ARBA00022490"/>
    </source>
</evidence>
<dbReference type="FunFam" id="2.60.40.10:FF:001581">
    <property type="entry name" value="titin isoform X1"/>
    <property type="match status" value="1"/>
</dbReference>
<feature type="compositionally biased region" description="Basic and acidic residues" evidence="5">
    <location>
        <begin position="370"/>
        <end position="381"/>
    </location>
</feature>
<dbReference type="GeneTree" id="ENSGT01110000267173"/>
<dbReference type="InterPro" id="IPR036179">
    <property type="entry name" value="Ig-like_dom_sf"/>
</dbReference>
<comment type="subcellular location">
    <subcellularLocation>
        <location evidence="1">Cytoplasm</location>
    </subcellularLocation>
</comment>
<dbReference type="InterPro" id="IPR013783">
    <property type="entry name" value="Ig-like_fold"/>
</dbReference>
<dbReference type="EMBL" id="AAQR03082685">
    <property type="status" value="NOT_ANNOTATED_CDS"/>
    <property type="molecule type" value="Genomic_DNA"/>
</dbReference>
<evidence type="ECO:0000256" key="3">
    <source>
        <dbReference type="ARBA" id="ARBA00022553"/>
    </source>
</evidence>
<dbReference type="STRING" id="30611.ENSOGAP00000017836"/>
<dbReference type="PROSITE" id="PS50835">
    <property type="entry name" value="IG_LIKE"/>
    <property type="match status" value="3"/>
</dbReference>
<accession>H0XNZ5</accession>
<reference evidence="8" key="1">
    <citation type="submission" date="2011-03" db="EMBL/GenBank/DDBJ databases">
        <title>Version 3 of the genome sequence of Otolemur garnettii (Bushbaby).</title>
        <authorList>
            <consortium name="The Broad Institute Genome Sequencing Platform"/>
            <person name="Di Palma F."/>
            <person name="Johnson J."/>
            <person name="Lander E.S."/>
            <person name="Lindblad-Toh K."/>
            <person name="Jaffe D.B."/>
            <person name="Gnerre S."/>
            <person name="MacCallum I."/>
            <person name="Przybylski D."/>
            <person name="Ribeiro F.J."/>
            <person name="Burton J.N."/>
            <person name="Walker B.J."/>
            <person name="Sharpe T."/>
            <person name="Hall G."/>
        </authorList>
    </citation>
    <scope>NUCLEOTIDE SEQUENCE [LARGE SCALE GENOMIC DNA]</scope>
</reference>
<proteinExistence type="predicted"/>
<evidence type="ECO:0000256" key="5">
    <source>
        <dbReference type="SAM" id="MobiDB-lite"/>
    </source>
</evidence>
<keyword evidence="3" id="KW-0597">Phosphoprotein</keyword>
<feature type="domain" description="Ig-like" evidence="6">
    <location>
        <begin position="45"/>
        <end position="136"/>
    </location>
</feature>
<keyword evidence="8" id="KW-1185">Reference proteome</keyword>
<reference evidence="7" key="2">
    <citation type="submission" date="2025-08" db="UniProtKB">
        <authorList>
            <consortium name="Ensembl"/>
        </authorList>
    </citation>
    <scope>IDENTIFICATION</scope>
</reference>
<dbReference type="EMBL" id="AAQR03082683">
    <property type="status" value="NOT_ANNOTATED_CDS"/>
    <property type="molecule type" value="Genomic_DNA"/>
</dbReference>
<dbReference type="InterPro" id="IPR007110">
    <property type="entry name" value="Ig-like_dom"/>
</dbReference>
<evidence type="ECO:0000259" key="6">
    <source>
        <dbReference type="PROSITE" id="PS50835"/>
    </source>
</evidence>
<sequence length="1046" mass="117408">RYKTEVEHKAHKLTIADVRAEDQGQYTCKYEDLETSAELRIEAEPIQFTKRIQNIVVSEHQSATFECEVSFDDAIVTWYKGPTELIESQKYNFRNDGRCHYMTIHNVTPDDEGVYSVIARLEPRGEARSTAELYLTTKAEIKLELKPPDIPDSRVPIPTMPIRAVPPEEIPPAVIPPIPLLLPTPEEKKPPAPEIIDITSKAEEVKITTITRKKEVHKEKEPVYEKKQAVHEEWEEDFEEGQEYYEREEGYEEGEEEWEETYQEREVMYTASKIRREEIPEVPKKPVPEEKIPVPVAKKKEPPPAKDHFFKVPEVPKKPVPEKKVPVPTPKKEAAPPAKVPEAPKEVVPEKKVTVAPPKKPEVPPAKVPEAPKEVVPEKKVSVAVPKKPEAPPTKVPEAPKEVVPEKKVTVAPPKKPEVPPQREIEKYIEPEKPEPEPEPEPQPEEVPVPEPKKVEKVKKPTVPEPPPKAVEEVEVPPVKKRERKIPEPTKVPEIKPAIPLPGPEAKPKPEPEVKTIKPPPMEPTPTPIAAPVTVPVVGKKAEAKPKEEAAKPKGPIKGVAKKTPSPIEIERKKLRPGSGGEKPPDEAPFSYQLKAVPLKFVKEIQDIVLTESEFVGSSAIFECLVSPSTAITTWMKDGSNIRESPKHRFIADGKDRKLHIIDVQLSDAGEYTCVLRLGNKEKTSTAKLVVEELPVRFVKTLEEEVTVVKGQPLYLSCELNKERDVVWRKDGKIVVEKPGRIVPGVIGLLRALTINDADDTDAGTYTVTVENANNLECSSCVKVVEVIRDWLVKPIRDQHVKPKGTAIFACDIAKDTPNIKWFKGYDELPLEPTDKTEILRDGNHLFLKIKNAMPEDIGEYAVEIEGKRYPAKLTLGDREVELLKPIEDVTIYEKESASFDAEISEADIPGQWKLKGELLRPSPTCEIKAEGGKRFLTLHKVKLDQAGEVLYQALNAITTAILTVKEIELDFAVPLKDVTVPERRQARFECVLTREANVIWSKGPDIIKSSDKFDIIADGKKHILVINDSQFDDEGVYTAEVEGKK</sequence>
<dbReference type="GO" id="GO:0005737">
    <property type="term" value="C:cytoplasm"/>
    <property type="evidence" value="ECO:0007669"/>
    <property type="project" value="UniProtKB-SubCell"/>
</dbReference>
<protein>
    <recommendedName>
        <fullName evidence="6">Ig-like domain-containing protein</fullName>
    </recommendedName>
</protein>
<feature type="compositionally biased region" description="Basic and acidic residues" evidence="5">
    <location>
        <begin position="342"/>
        <end position="353"/>
    </location>
</feature>
<feature type="compositionally biased region" description="Basic and acidic residues" evidence="5">
    <location>
        <begin position="506"/>
        <end position="516"/>
    </location>
</feature>
<dbReference type="SUPFAM" id="SSF48726">
    <property type="entry name" value="Immunoglobulin"/>
    <property type="match status" value="7"/>
</dbReference>
<dbReference type="InterPro" id="IPR013098">
    <property type="entry name" value="Ig_I-set"/>
</dbReference>
<evidence type="ECO:0000313" key="8">
    <source>
        <dbReference type="Proteomes" id="UP000005225"/>
    </source>
</evidence>
<dbReference type="FunFam" id="2.60.40.10:FF:000148">
    <property type="entry name" value="titin isoform X1"/>
    <property type="match status" value="1"/>
</dbReference>
<feature type="region of interest" description="Disordered" evidence="5">
    <location>
        <begin position="544"/>
        <end position="565"/>
    </location>
</feature>
<dbReference type="SMART" id="SM00409">
    <property type="entry name" value="IG"/>
    <property type="match status" value="6"/>
</dbReference>
<keyword evidence="4" id="KW-1015">Disulfide bond</keyword>
<dbReference type="FunFam" id="2.60.40.10:FF:000800">
    <property type="entry name" value="Cardiac titin"/>
    <property type="match status" value="1"/>
</dbReference>
<dbReference type="Proteomes" id="UP000005225">
    <property type="component" value="Unassembled WGS sequence"/>
</dbReference>
<dbReference type="PANTHER" id="PTHR35971">
    <property type="entry name" value="SI:DKEY-31G6.6"/>
    <property type="match status" value="1"/>
</dbReference>
<feature type="compositionally biased region" description="Basic and acidic residues" evidence="5">
    <location>
        <begin position="280"/>
        <end position="334"/>
    </location>
</feature>
<name>H0XNZ5_OTOGA</name>
<dbReference type="InParanoid" id="H0XNZ5"/>
<reference evidence="7" key="3">
    <citation type="submission" date="2025-09" db="UniProtKB">
        <authorList>
            <consortium name="Ensembl"/>
        </authorList>
    </citation>
    <scope>IDENTIFICATION</scope>
</reference>
<feature type="compositionally biased region" description="Basic and acidic residues" evidence="5">
    <location>
        <begin position="485"/>
        <end position="494"/>
    </location>
</feature>
<dbReference type="EMBL" id="AAQR03082684">
    <property type="status" value="NOT_ANNOTATED_CDS"/>
    <property type="molecule type" value="Genomic_DNA"/>
</dbReference>
<dbReference type="InterPro" id="IPR003598">
    <property type="entry name" value="Ig_sub2"/>
</dbReference>
<dbReference type="Gene3D" id="2.60.40.10">
    <property type="entry name" value="Immunoglobulins"/>
    <property type="match status" value="7"/>
</dbReference>
<dbReference type="FunFam" id="2.60.40.10:FF:001844">
    <property type="entry name" value="Titin, isoform CRA_a"/>
    <property type="match status" value="1"/>
</dbReference>
<evidence type="ECO:0000313" key="7">
    <source>
        <dbReference type="Ensembl" id="ENSOGAP00000017836.1"/>
    </source>
</evidence>
<dbReference type="Pfam" id="PF07679">
    <property type="entry name" value="I-set"/>
    <property type="match status" value="6"/>
</dbReference>
<dbReference type="FunFam" id="2.60.40.10:FF:001385">
    <property type="entry name" value="titin isoform X1"/>
    <property type="match status" value="1"/>
</dbReference>
<dbReference type="InterPro" id="IPR004168">
    <property type="entry name" value="PPAK_motif"/>
</dbReference>
<feature type="region of interest" description="Disordered" evidence="5">
    <location>
        <begin position="280"/>
        <end position="531"/>
    </location>
</feature>